<reference evidence="7" key="1">
    <citation type="journal article" date="2021" name="PeerJ">
        <title>Extensive microbial diversity within the chicken gut microbiome revealed by metagenomics and culture.</title>
        <authorList>
            <person name="Gilroy R."/>
            <person name="Ravi A."/>
            <person name="Getino M."/>
            <person name="Pursley I."/>
            <person name="Horton D.L."/>
            <person name="Alikhan N.F."/>
            <person name="Baker D."/>
            <person name="Gharbi K."/>
            <person name="Hall N."/>
            <person name="Watson M."/>
            <person name="Adriaenssens E.M."/>
            <person name="Foster-Nyarko E."/>
            <person name="Jarju S."/>
            <person name="Secka A."/>
            <person name="Antonio M."/>
            <person name="Oren A."/>
            <person name="Chaudhuri R.R."/>
            <person name="La Ragione R."/>
            <person name="Hildebrand F."/>
            <person name="Pallen M.J."/>
        </authorList>
    </citation>
    <scope>NUCLEOTIDE SEQUENCE</scope>
    <source>
        <strain evidence="7">G3-2149</strain>
    </source>
</reference>
<evidence type="ECO:0000256" key="2">
    <source>
        <dbReference type="ARBA" id="ARBA00022692"/>
    </source>
</evidence>
<evidence type="ECO:0000313" key="7">
    <source>
        <dbReference type="EMBL" id="MBU3853895.1"/>
    </source>
</evidence>
<dbReference type="Proteomes" id="UP000823865">
    <property type="component" value="Unassembled WGS sequence"/>
</dbReference>
<accession>A0A9E2P3D6</accession>
<comment type="caution">
    <text evidence="7">The sequence shown here is derived from an EMBL/GenBank/DDBJ whole genome shotgun (WGS) entry which is preliminary data.</text>
</comment>
<dbReference type="GO" id="GO:0016020">
    <property type="term" value="C:membrane"/>
    <property type="evidence" value="ECO:0007669"/>
    <property type="project" value="UniProtKB-SubCell"/>
</dbReference>
<organism evidence="7 8">
    <name type="scientific">Candidatus Paraprevotella stercoravium</name>
    <dbReference type="NCBI Taxonomy" id="2838725"/>
    <lineage>
        <taxon>Bacteria</taxon>
        <taxon>Pseudomonadati</taxon>
        <taxon>Bacteroidota</taxon>
        <taxon>Bacteroidia</taxon>
        <taxon>Bacteroidales</taxon>
        <taxon>Prevotellaceae</taxon>
        <taxon>Paraprevotella</taxon>
    </lineage>
</organism>
<evidence type="ECO:0000259" key="6">
    <source>
        <dbReference type="Pfam" id="PF14237"/>
    </source>
</evidence>
<dbReference type="InterPro" id="IPR051423">
    <property type="entry name" value="CD225/Dispanin"/>
</dbReference>
<dbReference type="Pfam" id="PF04505">
    <property type="entry name" value="CD225"/>
    <property type="match status" value="1"/>
</dbReference>
<dbReference type="PANTHER" id="PTHR14948:SF25">
    <property type="entry name" value="DUF4190 DOMAIN-CONTAINING PROTEIN"/>
    <property type="match status" value="1"/>
</dbReference>
<evidence type="ECO:0000256" key="1">
    <source>
        <dbReference type="ARBA" id="ARBA00004370"/>
    </source>
</evidence>
<proteinExistence type="predicted"/>
<name>A0A9E2P3D6_9BACT</name>
<feature type="transmembrane region" description="Helical" evidence="5">
    <location>
        <begin position="120"/>
        <end position="148"/>
    </location>
</feature>
<dbReference type="EMBL" id="JAHLFU010000184">
    <property type="protein sequence ID" value="MBU3853895.1"/>
    <property type="molecule type" value="Genomic_DNA"/>
</dbReference>
<evidence type="ECO:0000256" key="3">
    <source>
        <dbReference type="ARBA" id="ARBA00022989"/>
    </source>
</evidence>
<dbReference type="AlphaFoldDB" id="A0A9E2P3D6"/>
<comment type="subcellular location">
    <subcellularLocation>
        <location evidence="1">Membrane</location>
    </subcellularLocation>
</comment>
<keyword evidence="4 5" id="KW-0472">Membrane</keyword>
<dbReference type="InterPro" id="IPR007593">
    <property type="entry name" value="CD225/Dispanin_fam"/>
</dbReference>
<reference evidence="7" key="2">
    <citation type="submission" date="2021-04" db="EMBL/GenBank/DDBJ databases">
        <authorList>
            <person name="Gilroy R."/>
        </authorList>
    </citation>
    <scope>NUCLEOTIDE SEQUENCE</scope>
    <source>
        <strain evidence="7">G3-2149</strain>
    </source>
</reference>
<keyword evidence="2 5" id="KW-0812">Transmembrane</keyword>
<dbReference type="PANTHER" id="PTHR14948">
    <property type="entry name" value="NG5"/>
    <property type="match status" value="1"/>
</dbReference>
<gene>
    <name evidence="7" type="ORF">H9789_08810</name>
</gene>
<evidence type="ECO:0000313" key="8">
    <source>
        <dbReference type="Proteomes" id="UP000823865"/>
    </source>
</evidence>
<evidence type="ECO:0000256" key="5">
    <source>
        <dbReference type="SAM" id="Phobius"/>
    </source>
</evidence>
<feature type="transmembrane region" description="Helical" evidence="5">
    <location>
        <begin position="70"/>
        <end position="91"/>
    </location>
</feature>
<dbReference type="Pfam" id="PF14237">
    <property type="entry name" value="GYF_2"/>
    <property type="match status" value="1"/>
</dbReference>
<feature type="domain" description="GYF" evidence="6">
    <location>
        <begin position="3"/>
        <end position="48"/>
    </location>
</feature>
<protein>
    <submittedName>
        <fullName evidence="7">CD225/dispanin family protein</fullName>
    </submittedName>
</protein>
<keyword evidence="3 5" id="KW-1133">Transmembrane helix</keyword>
<dbReference type="InterPro" id="IPR025640">
    <property type="entry name" value="GYF_2"/>
</dbReference>
<evidence type="ECO:0000256" key="4">
    <source>
        <dbReference type="ARBA" id="ARBA00023136"/>
    </source>
</evidence>
<sequence length="150" mass="16930">MEYYILVNNVKQGPFQKEELIQKGITGNTMVWCTGMSDWKKAAEVADLTDILQQTPPEPPQNIRIMPKTWLVESILVTIFCCLPFGIVGIINATKVENLYLSGQYDMAEYYSNQAKKWTLWGLIASLIIGALYIILVVGFSLIPFLCFSV</sequence>